<dbReference type="FunFam" id="2.170.150.20:FF:000007">
    <property type="entry name" value="Protein cereblon"/>
    <property type="match status" value="1"/>
</dbReference>
<evidence type="ECO:0000259" key="1">
    <source>
        <dbReference type="PROSITE" id="PS51788"/>
    </source>
</evidence>
<dbReference type="RefSeq" id="WP_008249149.1">
    <property type="nucleotide sequence ID" value="NZ_CP014544.1"/>
</dbReference>
<accession>A0A127M6S6</accession>
<dbReference type="Proteomes" id="UP000074119">
    <property type="component" value="Chromosome"/>
</dbReference>
<dbReference type="AlphaFoldDB" id="A0A127M6S6"/>
<dbReference type="EMBL" id="CP014544">
    <property type="protein sequence ID" value="AMO68926.1"/>
    <property type="molecule type" value="Genomic_DNA"/>
</dbReference>
<organism evidence="2 3">
    <name type="scientific">Zhongshania aliphaticivorans</name>
    <dbReference type="NCBI Taxonomy" id="1470434"/>
    <lineage>
        <taxon>Bacteria</taxon>
        <taxon>Pseudomonadati</taxon>
        <taxon>Pseudomonadota</taxon>
        <taxon>Gammaproteobacteria</taxon>
        <taxon>Cellvibrionales</taxon>
        <taxon>Spongiibacteraceae</taxon>
        <taxon>Zhongshania</taxon>
    </lineage>
</organism>
<protein>
    <recommendedName>
        <fullName evidence="1">CULT domain-containing protein</fullName>
    </recommendedName>
</protein>
<dbReference type="CDD" id="cd15777">
    <property type="entry name" value="CRBN_C_like"/>
    <property type="match status" value="1"/>
</dbReference>
<proteinExistence type="predicted"/>
<dbReference type="Gene3D" id="2.170.150.20">
    <property type="entry name" value="Peptide methionine sulfoxide reductase"/>
    <property type="match status" value="1"/>
</dbReference>
<dbReference type="PROSITE" id="PS51788">
    <property type="entry name" value="CULT"/>
    <property type="match status" value="1"/>
</dbReference>
<dbReference type="KEGG" id="zal:AZF00_11735"/>
<feature type="domain" description="CULT" evidence="1">
    <location>
        <begin position="23"/>
        <end position="125"/>
    </location>
</feature>
<sequence length="125" mass="14401">MSGLPIKQLVHDVLLQVYEADQQQLIYCQDCQRPVTAENYRVQVQGEHQHHFVNPDGVVFELSCFQAAPGLIIAGKATDHYCWFQGFEWQYAHCEYCTTQLGWYYENALSESFFALISGYLRAGK</sequence>
<reference evidence="2 3" key="1">
    <citation type="submission" date="2015-12" db="EMBL/GenBank/DDBJ databases">
        <authorList>
            <person name="Shamseldin A."/>
            <person name="Moawad H."/>
            <person name="Abd El-Rahim W.M."/>
            <person name="Sadowsky M.J."/>
        </authorList>
    </citation>
    <scope>NUCLEOTIDE SEQUENCE [LARGE SCALE GENOMIC DNA]</scope>
    <source>
        <strain evidence="2 3">SM2</strain>
    </source>
</reference>
<dbReference type="STRING" id="1470434.AZF00_11735"/>
<dbReference type="InterPro" id="IPR034750">
    <property type="entry name" value="CULT"/>
</dbReference>
<gene>
    <name evidence="2" type="ORF">AZF00_11735</name>
</gene>
<evidence type="ECO:0000313" key="3">
    <source>
        <dbReference type="Proteomes" id="UP000074119"/>
    </source>
</evidence>
<name>A0A127M6S6_9GAMM</name>
<evidence type="ECO:0000313" key="2">
    <source>
        <dbReference type="EMBL" id="AMO68926.1"/>
    </source>
</evidence>